<name>A0A6G0X2J6_9STRA</name>
<gene>
    <name evidence="1" type="ORF">Ae201684_008992</name>
</gene>
<comment type="caution">
    <text evidence="1">The sequence shown here is derived from an EMBL/GenBank/DDBJ whole genome shotgun (WGS) entry which is preliminary data.</text>
</comment>
<keyword evidence="2" id="KW-1185">Reference proteome</keyword>
<dbReference type="EMBL" id="VJMJ01000117">
    <property type="protein sequence ID" value="KAF0734123.1"/>
    <property type="molecule type" value="Genomic_DNA"/>
</dbReference>
<reference evidence="1 2" key="1">
    <citation type="submission" date="2019-07" db="EMBL/GenBank/DDBJ databases">
        <title>Genomics analysis of Aphanomyces spp. identifies a new class of oomycete effector associated with host adaptation.</title>
        <authorList>
            <person name="Gaulin E."/>
        </authorList>
    </citation>
    <scope>NUCLEOTIDE SEQUENCE [LARGE SCALE GENOMIC DNA]</scope>
    <source>
        <strain evidence="1 2">ATCC 201684</strain>
    </source>
</reference>
<proteinExistence type="predicted"/>
<dbReference type="VEuPathDB" id="FungiDB:AeMF1_006191"/>
<evidence type="ECO:0000313" key="1">
    <source>
        <dbReference type="EMBL" id="KAF0734123.1"/>
    </source>
</evidence>
<sequence length="198" mass="22217">MSRNLVEGDPIASMRARYSDALEWAHHDQNIFNEAPNADSYAQAHFFELPPISAVSNPPSVPHSVISVKSRELRDAMCVPPSRPYNEMVMSALEMIFLLNPFVMDPRQWDDDGRAHAEKYRLAGLQPNARRSIHGLVHTSKGCCPVNPLHGEPAVEYTGAWVLRLSKKSERQVREILGSCAWTLEELVVYAATRKQGP</sequence>
<accession>A0A6G0X2J6</accession>
<protein>
    <submittedName>
        <fullName evidence="1">Uncharacterized protein</fullName>
    </submittedName>
</protein>
<organism evidence="1 2">
    <name type="scientific">Aphanomyces euteiches</name>
    <dbReference type="NCBI Taxonomy" id="100861"/>
    <lineage>
        <taxon>Eukaryota</taxon>
        <taxon>Sar</taxon>
        <taxon>Stramenopiles</taxon>
        <taxon>Oomycota</taxon>
        <taxon>Saprolegniomycetes</taxon>
        <taxon>Saprolegniales</taxon>
        <taxon>Verrucalvaceae</taxon>
        <taxon>Aphanomyces</taxon>
    </lineage>
</organism>
<dbReference type="AlphaFoldDB" id="A0A6G0X2J6"/>
<evidence type="ECO:0000313" key="2">
    <source>
        <dbReference type="Proteomes" id="UP000481153"/>
    </source>
</evidence>
<dbReference type="Proteomes" id="UP000481153">
    <property type="component" value="Unassembled WGS sequence"/>
</dbReference>